<dbReference type="AlphaFoldDB" id="A0A1M6L0D1"/>
<evidence type="ECO:0000313" key="2">
    <source>
        <dbReference type="Proteomes" id="UP000184301"/>
    </source>
</evidence>
<sequence length="59" mass="6880">MTDKQLKQSKSQLPQGERFDRAYSAFEGGIRLISKKADGSETRYKVHFEADDNVRIERF</sequence>
<dbReference type="STRING" id="1121950.SAMN02745243_01050"/>
<dbReference type="RefSeq" id="WP_073106431.1">
    <property type="nucleotide sequence ID" value="NZ_FQZY01000013.1"/>
</dbReference>
<accession>A0A1M6L0D1</accession>
<keyword evidence="2" id="KW-1185">Reference proteome</keyword>
<dbReference type="EMBL" id="FQZY01000013">
    <property type="protein sequence ID" value="SHJ64650.1"/>
    <property type="molecule type" value="Genomic_DNA"/>
</dbReference>
<dbReference type="OrthoDB" id="2084772at2"/>
<gene>
    <name evidence="1" type="ORF">SAMN02745243_01050</name>
</gene>
<reference evidence="1 2" key="1">
    <citation type="submission" date="2016-11" db="EMBL/GenBank/DDBJ databases">
        <authorList>
            <person name="Jaros S."/>
            <person name="Januszkiewicz K."/>
            <person name="Wedrychowicz H."/>
        </authorList>
    </citation>
    <scope>NUCLEOTIDE SEQUENCE [LARGE SCALE GENOMIC DNA]</scope>
    <source>
        <strain evidence="1 2">DSM 15480</strain>
    </source>
</reference>
<name>A0A1M6L0D1_9FIRM</name>
<protein>
    <submittedName>
        <fullName evidence="1">Uncharacterized protein</fullName>
    </submittedName>
</protein>
<proteinExistence type="predicted"/>
<evidence type="ECO:0000313" key="1">
    <source>
        <dbReference type="EMBL" id="SHJ64650.1"/>
    </source>
</evidence>
<organism evidence="1 2">
    <name type="scientific">Hespellia stercorisuis DSM 15480</name>
    <dbReference type="NCBI Taxonomy" id="1121950"/>
    <lineage>
        <taxon>Bacteria</taxon>
        <taxon>Bacillati</taxon>
        <taxon>Bacillota</taxon>
        <taxon>Clostridia</taxon>
        <taxon>Lachnospirales</taxon>
        <taxon>Lachnospiraceae</taxon>
        <taxon>Hespellia</taxon>
    </lineage>
</organism>
<dbReference type="Proteomes" id="UP000184301">
    <property type="component" value="Unassembled WGS sequence"/>
</dbReference>